<reference evidence="1" key="2">
    <citation type="submission" date="2019-07" db="EMBL/GenBank/DDBJ databases">
        <authorList>
            <person name="Seetharam A."/>
            <person name="Woodhouse M."/>
            <person name="Cannon E."/>
        </authorList>
    </citation>
    <scope>NUCLEOTIDE SEQUENCE [LARGE SCALE GENOMIC DNA]</scope>
    <source>
        <strain evidence="1">cv. B73</strain>
    </source>
</reference>
<dbReference type="AlphaFoldDB" id="A0A804LCB7"/>
<dbReference type="Gramene" id="Zm00001eb001100_T001">
    <property type="protein sequence ID" value="Zm00001eb001100_P001"/>
    <property type="gene ID" value="Zm00001eb001100"/>
</dbReference>
<organism evidence="1 2">
    <name type="scientific">Zea mays</name>
    <name type="common">Maize</name>
    <dbReference type="NCBI Taxonomy" id="4577"/>
    <lineage>
        <taxon>Eukaryota</taxon>
        <taxon>Viridiplantae</taxon>
        <taxon>Streptophyta</taxon>
        <taxon>Embryophyta</taxon>
        <taxon>Tracheophyta</taxon>
        <taxon>Spermatophyta</taxon>
        <taxon>Magnoliopsida</taxon>
        <taxon>Liliopsida</taxon>
        <taxon>Poales</taxon>
        <taxon>Poaceae</taxon>
        <taxon>PACMAD clade</taxon>
        <taxon>Panicoideae</taxon>
        <taxon>Andropogonodae</taxon>
        <taxon>Andropogoneae</taxon>
        <taxon>Tripsacinae</taxon>
        <taxon>Zea</taxon>
    </lineage>
</organism>
<evidence type="ECO:0000313" key="2">
    <source>
        <dbReference type="Proteomes" id="UP000007305"/>
    </source>
</evidence>
<name>A0A804LCB7_MAIZE</name>
<protein>
    <submittedName>
        <fullName evidence="1">Uncharacterized protein</fullName>
    </submittedName>
</protein>
<reference evidence="1" key="3">
    <citation type="submission" date="2021-05" db="UniProtKB">
        <authorList>
            <consortium name="EnsemblPlants"/>
        </authorList>
    </citation>
    <scope>IDENTIFICATION</scope>
    <source>
        <strain evidence="1">cv. B73</strain>
    </source>
</reference>
<accession>A0A804LCB7</accession>
<sequence>MKVSQEVRETTEAEARKISLAYDGAIAAQIQAETSVKERSTELQGLRQLMGEVCNRLSPPPSTEVPLAKRLRALPRHVVRVVLEGMYLRSSIALGQMVSHFDEIDVIMIVEGYAAGWSEEELDAIEEQVSPHVCSLARQNDVKLLLTSPLNAEAPPATLLRVSWTIFICL</sequence>
<dbReference type="InParanoid" id="A0A804LCB7"/>
<dbReference type="EnsemblPlants" id="Zm00001eb001100_T001">
    <property type="protein sequence ID" value="Zm00001eb001100_P001"/>
    <property type="gene ID" value="Zm00001eb001100"/>
</dbReference>
<reference evidence="2" key="1">
    <citation type="submission" date="2015-12" db="EMBL/GenBank/DDBJ databases">
        <title>Update maize B73 reference genome by single molecule sequencing technologies.</title>
        <authorList>
            <consortium name="Maize Genome Sequencing Project"/>
            <person name="Ware D."/>
        </authorList>
    </citation>
    <scope>NUCLEOTIDE SEQUENCE [LARGE SCALE GENOMIC DNA]</scope>
    <source>
        <strain evidence="2">cv. B73</strain>
    </source>
</reference>
<keyword evidence="2" id="KW-1185">Reference proteome</keyword>
<proteinExistence type="predicted"/>
<evidence type="ECO:0000313" key="1">
    <source>
        <dbReference type="EnsemblPlants" id="Zm00001eb001100_P001"/>
    </source>
</evidence>
<dbReference type="Proteomes" id="UP000007305">
    <property type="component" value="Chromosome 1"/>
</dbReference>